<organism evidence="8 9">
    <name type="scientific">Cohaesibacter marisflavi</name>
    <dbReference type="NCBI Taxonomy" id="655353"/>
    <lineage>
        <taxon>Bacteria</taxon>
        <taxon>Pseudomonadati</taxon>
        <taxon>Pseudomonadota</taxon>
        <taxon>Alphaproteobacteria</taxon>
        <taxon>Hyphomicrobiales</taxon>
        <taxon>Cohaesibacteraceae</taxon>
    </lineage>
</organism>
<evidence type="ECO:0000256" key="3">
    <source>
        <dbReference type="ARBA" id="ARBA00022519"/>
    </source>
</evidence>
<feature type="compositionally biased region" description="Basic and acidic residues" evidence="7">
    <location>
        <begin position="1"/>
        <end position="15"/>
    </location>
</feature>
<keyword evidence="2" id="KW-1003">Cell membrane</keyword>
<evidence type="ECO:0000256" key="4">
    <source>
        <dbReference type="ARBA" id="ARBA00022679"/>
    </source>
</evidence>
<evidence type="ECO:0000256" key="2">
    <source>
        <dbReference type="ARBA" id="ARBA00022475"/>
    </source>
</evidence>
<keyword evidence="3" id="KW-0997">Cell inner membrane</keyword>
<keyword evidence="6" id="KW-0012">Acyltransferase</keyword>
<dbReference type="PANTHER" id="PTHR30606:SF9">
    <property type="entry name" value="LIPID A BIOSYNTHESIS LAUROYLTRANSFERASE"/>
    <property type="match status" value="1"/>
</dbReference>
<proteinExistence type="predicted"/>
<evidence type="ECO:0000313" key="8">
    <source>
        <dbReference type="EMBL" id="SFO51270.1"/>
    </source>
</evidence>
<dbReference type="GO" id="GO:0005886">
    <property type="term" value="C:plasma membrane"/>
    <property type="evidence" value="ECO:0007669"/>
    <property type="project" value="UniProtKB-SubCell"/>
</dbReference>
<feature type="region of interest" description="Disordered" evidence="7">
    <location>
        <begin position="1"/>
        <end position="22"/>
    </location>
</feature>
<keyword evidence="4 8" id="KW-0808">Transferase</keyword>
<evidence type="ECO:0000256" key="5">
    <source>
        <dbReference type="ARBA" id="ARBA00023136"/>
    </source>
</evidence>
<evidence type="ECO:0000313" key="9">
    <source>
        <dbReference type="Proteomes" id="UP000199236"/>
    </source>
</evidence>
<dbReference type="InterPro" id="IPR004960">
    <property type="entry name" value="LipA_acyltrans"/>
</dbReference>
<evidence type="ECO:0000256" key="7">
    <source>
        <dbReference type="SAM" id="MobiDB-lite"/>
    </source>
</evidence>
<gene>
    <name evidence="8" type="ORF">SAMN04488056_107106</name>
</gene>
<evidence type="ECO:0000256" key="6">
    <source>
        <dbReference type="ARBA" id="ARBA00023315"/>
    </source>
</evidence>
<dbReference type="CDD" id="cd07984">
    <property type="entry name" value="LPLAT_LABLAT-like"/>
    <property type="match status" value="1"/>
</dbReference>
<evidence type="ECO:0000256" key="1">
    <source>
        <dbReference type="ARBA" id="ARBA00004533"/>
    </source>
</evidence>
<dbReference type="PANTHER" id="PTHR30606">
    <property type="entry name" value="LIPID A BIOSYNTHESIS LAUROYL ACYLTRANSFERASE"/>
    <property type="match status" value="1"/>
</dbReference>
<dbReference type="Proteomes" id="UP000199236">
    <property type="component" value="Unassembled WGS sequence"/>
</dbReference>
<dbReference type="OrthoDB" id="7463125at2"/>
<dbReference type="STRING" id="655353.SAMN04488056_107106"/>
<accession>A0A1I5HTE2</accession>
<comment type="subcellular location">
    <subcellularLocation>
        <location evidence="1">Cell inner membrane</location>
    </subcellularLocation>
</comment>
<dbReference type="EMBL" id="FOVR01000007">
    <property type="protein sequence ID" value="SFO51270.1"/>
    <property type="molecule type" value="Genomic_DNA"/>
</dbReference>
<name>A0A1I5HTE2_9HYPH</name>
<dbReference type="AlphaFoldDB" id="A0A1I5HTE2"/>
<protein>
    <submittedName>
        <fullName evidence="8">KDO2-lipid IV(A) lauroyltransferase</fullName>
    </submittedName>
</protein>
<keyword evidence="9" id="KW-1185">Reference proteome</keyword>
<dbReference type="Pfam" id="PF03279">
    <property type="entry name" value="Lip_A_acyltrans"/>
    <property type="match status" value="1"/>
</dbReference>
<dbReference type="GO" id="GO:0016746">
    <property type="term" value="F:acyltransferase activity"/>
    <property type="evidence" value="ECO:0007669"/>
    <property type="project" value="UniProtKB-KW"/>
</dbReference>
<dbReference type="GO" id="GO:0009247">
    <property type="term" value="P:glycolipid biosynthetic process"/>
    <property type="evidence" value="ECO:0007669"/>
    <property type="project" value="UniProtKB-ARBA"/>
</dbReference>
<dbReference type="RefSeq" id="WP_090073331.1">
    <property type="nucleotide sequence ID" value="NZ_FOVR01000007.1"/>
</dbReference>
<keyword evidence="5" id="KW-0472">Membrane</keyword>
<sequence length="332" mass="37462">MRLHDIPFEETKSPEPEGPPLSWAFSADSKKRSDWRLFWLLEPTMGALNYFTHHALRPLPLSACSRFGALIAPLAQARFAKAKFAQRLLKNIKLLRPDKADSEQGANELLSGWWTNTGRVFAEFSKTSRHHPDGKIELVGAEHFHTVQAQGKRVIFLSVHVGHWEAQVSALHQTLDIEVTGPFQPEPSRFTNRLIHNLRKRRGQYLFPPGRKSGIRLHRILAANEACGLFYVDDVRENQIHLPLFGRPTPTKGNAVAAIKLAKATGATLIPVFMIRTQGANYQLTFLPPIEQANSGDRAADIETTIKRINGAIEPIILEHIDQWYMLAELRL</sequence>
<reference evidence="8 9" key="1">
    <citation type="submission" date="2016-10" db="EMBL/GenBank/DDBJ databases">
        <authorList>
            <person name="de Groot N.N."/>
        </authorList>
    </citation>
    <scope>NUCLEOTIDE SEQUENCE [LARGE SCALE GENOMIC DNA]</scope>
    <source>
        <strain evidence="8 9">CGMCC 1.9157</strain>
    </source>
</reference>